<dbReference type="AlphaFoldDB" id="A1SWG5"/>
<sequence length="47" mass="5591">MGYLTIFTLLASTFIIQKTTVVLGPAKVMVYFSRFTRRYYCQYKIEK</sequence>
<dbReference type="EMBL" id="CP000510">
    <property type="protein sequence ID" value="ABM03830.1"/>
    <property type="molecule type" value="Genomic_DNA"/>
</dbReference>
<evidence type="ECO:0000313" key="2">
    <source>
        <dbReference type="Proteomes" id="UP000000639"/>
    </source>
</evidence>
<organism evidence="1 2">
    <name type="scientific">Psychromonas ingrahamii (strain DSM 17664 / CCUG 51855 / 37)</name>
    <dbReference type="NCBI Taxonomy" id="357804"/>
    <lineage>
        <taxon>Bacteria</taxon>
        <taxon>Pseudomonadati</taxon>
        <taxon>Pseudomonadota</taxon>
        <taxon>Gammaproteobacteria</taxon>
        <taxon>Alteromonadales</taxon>
        <taxon>Psychromonadaceae</taxon>
        <taxon>Psychromonas</taxon>
    </lineage>
</organism>
<evidence type="ECO:0000313" key="1">
    <source>
        <dbReference type="EMBL" id="ABM03830.1"/>
    </source>
</evidence>
<name>A1SWG5_PSYIN</name>
<proteinExistence type="predicted"/>
<keyword evidence="2" id="KW-1185">Reference proteome</keyword>
<accession>A1SWG5</accession>
<dbReference type="Proteomes" id="UP000000639">
    <property type="component" value="Chromosome"/>
</dbReference>
<gene>
    <name evidence="1" type="ordered locus">Ping_2079</name>
</gene>
<protein>
    <submittedName>
        <fullName evidence="1">Uncharacterized protein</fullName>
    </submittedName>
</protein>
<reference evidence="1 2" key="1">
    <citation type="submission" date="2007-01" db="EMBL/GenBank/DDBJ databases">
        <title>Complete sequence of Psychromonas ingrahamii 37.</title>
        <authorList>
            <consortium name="US DOE Joint Genome Institute"/>
            <person name="Copeland A."/>
            <person name="Lucas S."/>
            <person name="Lapidus A."/>
            <person name="Barry K."/>
            <person name="Detter J.C."/>
            <person name="Glavina del Rio T."/>
            <person name="Hammon N."/>
            <person name="Israni S."/>
            <person name="Dalin E."/>
            <person name="Tice H."/>
            <person name="Pitluck S."/>
            <person name="Thompson L.S."/>
            <person name="Brettin T."/>
            <person name="Bruce D."/>
            <person name="Han C."/>
            <person name="Tapia R."/>
            <person name="Schmutz J."/>
            <person name="Larimer F."/>
            <person name="Land M."/>
            <person name="Hauser L."/>
            <person name="Kyrpides N."/>
            <person name="Ivanova N."/>
            <person name="Staley J."/>
            <person name="Richardson P."/>
        </authorList>
    </citation>
    <scope>NUCLEOTIDE SEQUENCE [LARGE SCALE GENOMIC DNA]</scope>
    <source>
        <strain evidence="1 2">37</strain>
    </source>
</reference>
<dbReference type="KEGG" id="pin:Ping_2079"/>
<dbReference type="HOGENOM" id="CLU_3172381_0_0_6"/>